<dbReference type="InterPro" id="IPR019734">
    <property type="entry name" value="TPR_rpt"/>
</dbReference>
<sequence length="672" mass="75772">MVSGPIVLTVETRERLAREHMEKARTLKTDTQEQIEEVIKHLTHVIEVKPFFIAALMQRAHLAARIGKYQLALADLTIIIQLEEYGIDRRRLAAAYGSRAAVYRKLNKNGEGIIDFSRAADVEPDNGTWLYELGLLYSVQGLKHLARQFIAASLSEKVTGRMTEGTRFRALTSLGACKLDGGDTAGAIAVLSRGFEIQETPALHNLLGIAHFLRGEYEAARLNFDRAIELDVAVGEYHTNAALCCFQLGLYSEAFKLMEYAVRKDGQNARCYFFRANIGFMLGLYSPAMTDIVRAVELDPSYAPLYYSKALVHVASEEYEGAKEALILAIQLNPKLRTALMHLGLLHYLQANYFDALECFFRALELEEEDATVHEWIGLVYCEIKYYDLAATSFTRCIDLSAENPLLYFRRGTALFLCGDVQGAYEDLQICIFEHKTRRPEALNNLSAVLRKLGKDKEALEYANEAVALNDKNHCYLLQRAECFFSLGDYSAVLEDLASITELGHESAELYYLQGRSKYALRDFHGAAEALIKASALQPGLSDCPDYCYALGVAYLCSGTKVDEAEKFLTKAITSHDNPPPLYYDERARARQRLKDTRGMLEDLNFVLQNNQNDPTIFLRRSLGYKAVGLYDEAARDFEKAKTINGAREVLENVPYEKFFDIEQVWWSNGSE</sequence>
<evidence type="ECO:0000256" key="3">
    <source>
        <dbReference type="PROSITE-ProRule" id="PRU00339"/>
    </source>
</evidence>
<feature type="repeat" description="TPR" evidence="3">
    <location>
        <begin position="201"/>
        <end position="234"/>
    </location>
</feature>
<dbReference type="Pfam" id="PF13432">
    <property type="entry name" value="TPR_16"/>
    <property type="match status" value="2"/>
</dbReference>
<feature type="repeat" description="TPR" evidence="3">
    <location>
        <begin position="93"/>
        <end position="126"/>
    </location>
</feature>
<gene>
    <name evidence="4" type="ORF">TCIL3000_7_1060</name>
</gene>
<dbReference type="Pfam" id="PF13181">
    <property type="entry name" value="TPR_8"/>
    <property type="match status" value="1"/>
</dbReference>
<feature type="repeat" description="TPR" evidence="3">
    <location>
        <begin position="440"/>
        <end position="473"/>
    </location>
</feature>
<dbReference type="InterPro" id="IPR013105">
    <property type="entry name" value="TPR_2"/>
</dbReference>
<dbReference type="InterPro" id="IPR011990">
    <property type="entry name" value="TPR-like_helical_dom_sf"/>
</dbReference>
<evidence type="ECO:0000256" key="2">
    <source>
        <dbReference type="ARBA" id="ARBA00022803"/>
    </source>
</evidence>
<dbReference type="InterPro" id="IPR050498">
    <property type="entry name" value="Ycf3"/>
</dbReference>
<dbReference type="EMBL" id="HE575320">
    <property type="protein sequence ID" value="CCC91305.1"/>
    <property type="molecule type" value="Genomic_DNA"/>
</dbReference>
<dbReference type="AlphaFoldDB" id="G0UPJ4"/>
<dbReference type="Pfam" id="PF07719">
    <property type="entry name" value="TPR_2"/>
    <property type="match status" value="1"/>
</dbReference>
<dbReference type="VEuPathDB" id="TriTrypDB:TcIL3000_7_1060"/>
<keyword evidence="2 3" id="KW-0802">TPR repeat</keyword>
<dbReference type="PANTHER" id="PTHR44858">
    <property type="entry name" value="TETRATRICOPEPTIDE REPEAT PROTEIN 6"/>
    <property type="match status" value="1"/>
</dbReference>
<evidence type="ECO:0000256" key="1">
    <source>
        <dbReference type="ARBA" id="ARBA00022737"/>
    </source>
</evidence>
<protein>
    <submittedName>
        <fullName evidence="4">Uncharacterized protein</fullName>
    </submittedName>
</protein>
<keyword evidence="1" id="KW-0677">Repeat</keyword>
<dbReference type="PANTHER" id="PTHR44858:SF1">
    <property type="entry name" value="UDP-N-ACETYLGLUCOSAMINE--PEPTIDE N-ACETYLGLUCOSAMINYLTRANSFERASE SPINDLY-RELATED"/>
    <property type="match status" value="1"/>
</dbReference>
<reference evidence="4" key="1">
    <citation type="journal article" date="2012" name="Proc. Natl. Acad. Sci. U.S.A.">
        <title>Antigenic diversity is generated by distinct evolutionary mechanisms in African trypanosome species.</title>
        <authorList>
            <person name="Jackson A.P."/>
            <person name="Berry A."/>
            <person name="Aslett M."/>
            <person name="Allison H.C."/>
            <person name="Burton P."/>
            <person name="Vavrova-Anderson J."/>
            <person name="Brown R."/>
            <person name="Browne H."/>
            <person name="Corton N."/>
            <person name="Hauser H."/>
            <person name="Gamble J."/>
            <person name="Gilderthorp R."/>
            <person name="Marcello L."/>
            <person name="McQuillan J."/>
            <person name="Otto T.D."/>
            <person name="Quail M.A."/>
            <person name="Sanders M.J."/>
            <person name="van Tonder A."/>
            <person name="Ginger M.L."/>
            <person name="Field M.C."/>
            <person name="Barry J.D."/>
            <person name="Hertz-Fowler C."/>
            <person name="Berriman M."/>
        </authorList>
    </citation>
    <scope>NUCLEOTIDE SEQUENCE</scope>
    <source>
        <strain evidence="4">IL3000</strain>
    </source>
</reference>
<organism evidence="4">
    <name type="scientific">Trypanosoma congolense (strain IL3000)</name>
    <dbReference type="NCBI Taxonomy" id="1068625"/>
    <lineage>
        <taxon>Eukaryota</taxon>
        <taxon>Discoba</taxon>
        <taxon>Euglenozoa</taxon>
        <taxon>Kinetoplastea</taxon>
        <taxon>Metakinetoplastina</taxon>
        <taxon>Trypanosomatida</taxon>
        <taxon>Trypanosomatidae</taxon>
        <taxon>Trypanosoma</taxon>
        <taxon>Nannomonas</taxon>
    </lineage>
</organism>
<dbReference type="Gene3D" id="1.25.40.10">
    <property type="entry name" value="Tetratricopeptide repeat domain"/>
    <property type="match status" value="6"/>
</dbReference>
<accession>G0UPJ4</accession>
<feature type="repeat" description="TPR" evidence="3">
    <location>
        <begin position="337"/>
        <end position="370"/>
    </location>
</feature>
<dbReference type="PROSITE" id="PS50005">
    <property type="entry name" value="TPR"/>
    <property type="match status" value="4"/>
</dbReference>
<dbReference type="SMART" id="SM00028">
    <property type="entry name" value="TPR"/>
    <property type="match status" value="15"/>
</dbReference>
<evidence type="ECO:0000313" key="4">
    <source>
        <dbReference type="EMBL" id="CCC91305.1"/>
    </source>
</evidence>
<dbReference type="SUPFAM" id="SSF48452">
    <property type="entry name" value="TPR-like"/>
    <property type="match status" value="3"/>
</dbReference>
<name>G0UPJ4_TRYCI</name>
<proteinExistence type="predicted"/>